<dbReference type="Gene3D" id="3.60.10.10">
    <property type="entry name" value="Endonuclease/exonuclease/phosphatase"/>
    <property type="match status" value="1"/>
</dbReference>
<feature type="domain" description="Endonuclease/exonuclease/phosphatase" evidence="10">
    <location>
        <begin position="81"/>
        <end position="329"/>
    </location>
</feature>
<keyword evidence="8" id="KW-0234">DNA repair</keyword>
<evidence type="ECO:0000256" key="5">
    <source>
        <dbReference type="ARBA" id="ARBA00022763"/>
    </source>
</evidence>
<evidence type="ECO:0000256" key="9">
    <source>
        <dbReference type="SAM" id="Phobius"/>
    </source>
</evidence>
<keyword evidence="9" id="KW-1133">Transmembrane helix</keyword>
<keyword evidence="5" id="KW-0227">DNA damage</keyword>
<dbReference type="EMBL" id="CP000383">
    <property type="protein sequence ID" value="ABG60655.1"/>
    <property type="molecule type" value="Genomic_DNA"/>
</dbReference>
<organism evidence="11 12">
    <name type="scientific">Cytophaga hutchinsonii (strain ATCC 33406 / DSM 1761 / CIP 103989 / NBRC 15051 / NCIMB 9469 / D465)</name>
    <dbReference type="NCBI Taxonomy" id="269798"/>
    <lineage>
        <taxon>Bacteria</taxon>
        <taxon>Pseudomonadati</taxon>
        <taxon>Bacteroidota</taxon>
        <taxon>Cytophagia</taxon>
        <taxon>Cytophagales</taxon>
        <taxon>Cytophagaceae</taxon>
        <taxon>Cytophaga</taxon>
    </lineage>
</organism>
<evidence type="ECO:0000256" key="8">
    <source>
        <dbReference type="ARBA" id="ARBA00023204"/>
    </source>
</evidence>
<keyword evidence="12" id="KW-1185">Reference proteome</keyword>
<evidence type="ECO:0000256" key="2">
    <source>
        <dbReference type="ARBA" id="ARBA00001946"/>
    </source>
</evidence>
<keyword evidence="9" id="KW-0472">Membrane</keyword>
<proteinExistence type="predicted"/>
<dbReference type="GO" id="GO:0006281">
    <property type="term" value="P:DNA repair"/>
    <property type="evidence" value="ECO:0007669"/>
    <property type="project" value="UniProtKB-KW"/>
</dbReference>
<dbReference type="PANTHER" id="PTHR15822:SF4">
    <property type="entry name" value="TYROSYL-DNA PHOSPHODIESTERASE 2"/>
    <property type="match status" value="1"/>
</dbReference>
<dbReference type="Pfam" id="PF03372">
    <property type="entry name" value="Exo_endo_phos"/>
    <property type="match status" value="1"/>
</dbReference>
<name>A0A6N4SWH2_CYTH3</name>
<keyword evidence="4" id="KW-0479">Metal-binding</keyword>
<dbReference type="InterPro" id="IPR051547">
    <property type="entry name" value="TDP2-like"/>
</dbReference>
<evidence type="ECO:0000313" key="11">
    <source>
        <dbReference type="EMBL" id="ABG60655.1"/>
    </source>
</evidence>
<keyword evidence="6" id="KW-0378">Hydrolase</keyword>
<dbReference type="SUPFAM" id="SSF56219">
    <property type="entry name" value="DNase I-like"/>
    <property type="match status" value="1"/>
</dbReference>
<reference evidence="11 12" key="1">
    <citation type="journal article" date="2007" name="Appl. Environ. Microbiol.">
        <title>Genome sequence of the cellulolytic gliding bacterium Cytophaga hutchinsonii.</title>
        <authorList>
            <person name="Xie G."/>
            <person name="Bruce D.C."/>
            <person name="Challacombe J.F."/>
            <person name="Chertkov O."/>
            <person name="Detter J.C."/>
            <person name="Gilna P."/>
            <person name="Han C.S."/>
            <person name="Lucas S."/>
            <person name="Misra M."/>
            <person name="Myers G.L."/>
            <person name="Richardson P."/>
            <person name="Tapia R."/>
            <person name="Thayer N."/>
            <person name="Thompson L.S."/>
            <person name="Brettin T.S."/>
            <person name="Henrissat B."/>
            <person name="Wilson D.B."/>
            <person name="McBride M.J."/>
        </authorList>
    </citation>
    <scope>NUCLEOTIDE SEQUENCE [LARGE SCALE GENOMIC DNA]</scope>
    <source>
        <strain evidence="12">ATCC 33406 / DSM 1761 / CIP 103989 / NBRC 15051 / NCIMB 9469 / D465</strain>
    </source>
</reference>
<comment type="cofactor">
    <cofactor evidence="2">
        <name>Mg(2+)</name>
        <dbReference type="ChEBI" id="CHEBI:18420"/>
    </cofactor>
</comment>
<dbReference type="PANTHER" id="PTHR15822">
    <property type="entry name" value="TRAF AND TNF RECEPTOR-ASSOCIATED PROTEIN"/>
    <property type="match status" value="1"/>
</dbReference>
<dbReference type="KEGG" id="chu:CHU_3419"/>
<dbReference type="AlphaFoldDB" id="A0A6N4SWH2"/>
<dbReference type="GO" id="GO:0016787">
    <property type="term" value="F:hydrolase activity"/>
    <property type="evidence" value="ECO:0007669"/>
    <property type="project" value="UniProtKB-KW"/>
</dbReference>
<gene>
    <name evidence="11" type="ordered locus">CHU_3419</name>
</gene>
<dbReference type="Proteomes" id="UP000001822">
    <property type="component" value="Chromosome"/>
</dbReference>
<evidence type="ECO:0000259" key="10">
    <source>
        <dbReference type="Pfam" id="PF03372"/>
    </source>
</evidence>
<evidence type="ECO:0000256" key="1">
    <source>
        <dbReference type="ARBA" id="ARBA00001936"/>
    </source>
</evidence>
<evidence type="ECO:0000256" key="3">
    <source>
        <dbReference type="ARBA" id="ARBA00022722"/>
    </source>
</evidence>
<keyword evidence="9" id="KW-0812">Transmembrane</keyword>
<protein>
    <submittedName>
        <fullName evidence="11">Endonuclease/exonuclease/phosphatase family protein</fullName>
    </submittedName>
</protein>
<sequence>MSLGLFYMPEVSPRDFWYSSFLALGIPAGIVLIAIVLIYWIVKKNILFLVPLVLLLINWKYIERTVTFSGSEEQQAELSVLSYNIRLFNVYPQYADKTFSSSRKIIDFIKKSEADVLCLQEFYNDPKDTLFNTIHRIRKKYKYYYFSETYKNRAGASFGMIIFSKYPIKNRGKVVFHERSNNQTIYADVLLPNKTVRIYNMHLQSMSINDKEIAESNFDTKSKTNVLNAFTKFKKGTINRSIQVDTLVGHIKASPYKVIVCGDLNDPPYSYTYETLSDQLNNAFEEKGNGLGITFNGRLPFLRIDQQFCDQDIEVIRFETQHNITYTDHFPVKAGYVFK</sequence>
<accession>A0A6N4SWH2</accession>
<evidence type="ECO:0000256" key="6">
    <source>
        <dbReference type="ARBA" id="ARBA00022801"/>
    </source>
</evidence>
<evidence type="ECO:0000256" key="7">
    <source>
        <dbReference type="ARBA" id="ARBA00022842"/>
    </source>
</evidence>
<evidence type="ECO:0000313" key="12">
    <source>
        <dbReference type="Proteomes" id="UP000001822"/>
    </source>
</evidence>
<dbReference type="InterPro" id="IPR036691">
    <property type="entry name" value="Endo/exonu/phosph_ase_sf"/>
</dbReference>
<dbReference type="CDD" id="cd09084">
    <property type="entry name" value="EEP-2"/>
    <property type="match status" value="1"/>
</dbReference>
<comment type="cofactor">
    <cofactor evidence="1">
        <name>Mn(2+)</name>
        <dbReference type="ChEBI" id="CHEBI:29035"/>
    </cofactor>
</comment>
<evidence type="ECO:0000256" key="4">
    <source>
        <dbReference type="ARBA" id="ARBA00022723"/>
    </source>
</evidence>
<keyword evidence="11" id="KW-0255">Endonuclease</keyword>
<dbReference type="GO" id="GO:0004519">
    <property type="term" value="F:endonuclease activity"/>
    <property type="evidence" value="ECO:0007669"/>
    <property type="project" value="UniProtKB-KW"/>
</dbReference>
<dbReference type="GO" id="GO:0046872">
    <property type="term" value="F:metal ion binding"/>
    <property type="evidence" value="ECO:0007669"/>
    <property type="project" value="UniProtKB-KW"/>
</dbReference>
<keyword evidence="3" id="KW-0540">Nuclease</keyword>
<dbReference type="InterPro" id="IPR005135">
    <property type="entry name" value="Endo/exonuclease/phosphatase"/>
</dbReference>
<keyword evidence="7" id="KW-0460">Magnesium</keyword>
<feature type="transmembrane region" description="Helical" evidence="9">
    <location>
        <begin position="16"/>
        <end position="39"/>
    </location>
</feature>